<dbReference type="NCBIfam" id="NF033429">
    <property type="entry name" value="ImuA_translesion"/>
    <property type="match status" value="1"/>
</dbReference>
<dbReference type="InterPro" id="IPR017166">
    <property type="entry name" value="UCP037290"/>
</dbReference>
<keyword evidence="2" id="KW-1185">Reference proteome</keyword>
<dbReference type="InterPro" id="IPR047610">
    <property type="entry name" value="ImuA_translesion"/>
</dbReference>
<dbReference type="EMBL" id="BAFK01000002">
    <property type="protein sequence ID" value="GAB57475.1"/>
    <property type="molecule type" value="Genomic_DNA"/>
</dbReference>
<dbReference type="Proteomes" id="UP000004374">
    <property type="component" value="Unassembled WGS sequence"/>
</dbReference>
<accession>I1DTU7</accession>
<organism evidence="1 2">
    <name type="scientific">Rheinheimera nanhaiensis E407-8</name>
    <dbReference type="NCBI Taxonomy" id="562729"/>
    <lineage>
        <taxon>Bacteria</taxon>
        <taxon>Pseudomonadati</taxon>
        <taxon>Pseudomonadota</taxon>
        <taxon>Gammaproteobacteria</taxon>
        <taxon>Chromatiales</taxon>
        <taxon>Chromatiaceae</taxon>
        <taxon>Rheinheimera</taxon>
    </lineage>
</organism>
<gene>
    <name evidence="1" type="ORF">RNAN_0443</name>
</gene>
<dbReference type="InterPro" id="IPR027417">
    <property type="entry name" value="P-loop_NTPase"/>
</dbReference>
<sequence>MSAIIAQLTRRQLLWQGNNQQAAYQALSSGFAELDARLGGGFPATGLIELQTDAGIGELRVMLPYLKQQQASGRLLVLIAPPAEPCADMLAAAGINLDALLIISPANNNAMLWAAEQCLHSGCCASVLLWQPQLSLAQARRLQLAAEQGAASLIVLRKPAQYLSLPVNLSLALTAKAQGLSVKVLKRKGGWAGEVVNISMQQHWPALCLADSSAATALTAVAG</sequence>
<reference evidence="1 2" key="1">
    <citation type="journal article" date="2012" name="J. Bacteriol.">
        <title>Genome Sequence of the Protease-Producing Bacterium Rheinheimera nanhaiensis E407-8T, Isolated from Deep-Sea Sediment of the South China Sea.</title>
        <authorList>
            <person name="Zhang X.-Y."/>
            <person name="Zhang Y.-J."/>
            <person name="Qin Q.-L."/>
            <person name="Xie B.-B."/>
            <person name="Chen X.-L."/>
            <person name="Zhou B.-C."/>
            <person name="Zhang Y.-Z."/>
        </authorList>
    </citation>
    <scope>NUCLEOTIDE SEQUENCE [LARGE SCALE GENOMIC DNA]</scope>
    <source>
        <strain evidence="1 2">E407-8</strain>
    </source>
</reference>
<dbReference type="PIRSF" id="PIRSF037290">
    <property type="entry name" value="UCP037290"/>
    <property type="match status" value="1"/>
</dbReference>
<dbReference type="RefSeq" id="WP_008218306.1">
    <property type="nucleotide sequence ID" value="NZ_BAFK01000002.1"/>
</dbReference>
<dbReference type="STRING" id="562729.RNAN_0443"/>
<dbReference type="AlphaFoldDB" id="I1DTU7"/>
<dbReference type="SUPFAM" id="SSF52540">
    <property type="entry name" value="P-loop containing nucleoside triphosphate hydrolases"/>
    <property type="match status" value="1"/>
</dbReference>
<comment type="caution">
    <text evidence="1">The sequence shown here is derived from an EMBL/GenBank/DDBJ whole genome shotgun (WGS) entry which is preliminary data.</text>
</comment>
<evidence type="ECO:0000313" key="1">
    <source>
        <dbReference type="EMBL" id="GAB57475.1"/>
    </source>
</evidence>
<dbReference type="Gene3D" id="3.40.50.300">
    <property type="entry name" value="P-loop containing nucleotide triphosphate hydrolases"/>
    <property type="match status" value="1"/>
</dbReference>
<evidence type="ECO:0008006" key="3">
    <source>
        <dbReference type="Google" id="ProtNLM"/>
    </source>
</evidence>
<dbReference type="OrthoDB" id="9811176at2"/>
<evidence type="ECO:0000313" key="2">
    <source>
        <dbReference type="Proteomes" id="UP000004374"/>
    </source>
</evidence>
<protein>
    <recommendedName>
        <fullName evidence="3">RecA/RadA recombinase</fullName>
    </recommendedName>
</protein>
<name>I1DTU7_9GAMM</name>
<proteinExistence type="predicted"/>